<evidence type="ECO:0000313" key="1">
    <source>
        <dbReference type="EMBL" id="CAI5738978.1"/>
    </source>
</evidence>
<dbReference type="Proteomes" id="UP001162029">
    <property type="component" value="Unassembled WGS sequence"/>
</dbReference>
<keyword evidence="2" id="KW-1185">Reference proteome</keyword>
<evidence type="ECO:0000313" key="2">
    <source>
        <dbReference type="Proteomes" id="UP001162029"/>
    </source>
</evidence>
<sequence>MDGYRQTLLGRALADALRELEKEQEEGKASADGRDVDGDYVFLLFDEAMRAELRDRSSSREEQTRTFTHETLELTGQIIAFNRFMDDWSLRACANACDIKLNNCVAGLHLPQQGQKVAIRLKLRQRT</sequence>
<dbReference type="AlphaFoldDB" id="A0AAV0USM9"/>
<gene>
    <name evidence="1" type="ORF">PDE001_LOCUS7062</name>
</gene>
<accession>A0AAV0USM9</accession>
<proteinExistence type="predicted"/>
<protein>
    <submittedName>
        <fullName evidence="1">Uncharacterized protein</fullName>
    </submittedName>
</protein>
<reference evidence="1" key="1">
    <citation type="submission" date="2022-12" db="EMBL/GenBank/DDBJ databases">
        <authorList>
            <person name="Webb A."/>
        </authorList>
    </citation>
    <scope>NUCLEOTIDE SEQUENCE</scope>
    <source>
        <strain evidence="1">Pd1</strain>
    </source>
</reference>
<organism evidence="1 2">
    <name type="scientific">Peronospora destructor</name>
    <dbReference type="NCBI Taxonomy" id="86335"/>
    <lineage>
        <taxon>Eukaryota</taxon>
        <taxon>Sar</taxon>
        <taxon>Stramenopiles</taxon>
        <taxon>Oomycota</taxon>
        <taxon>Peronosporomycetes</taxon>
        <taxon>Peronosporales</taxon>
        <taxon>Peronosporaceae</taxon>
        <taxon>Peronospora</taxon>
    </lineage>
</organism>
<dbReference type="EMBL" id="CANTFM010001393">
    <property type="protein sequence ID" value="CAI5738978.1"/>
    <property type="molecule type" value="Genomic_DNA"/>
</dbReference>
<comment type="caution">
    <text evidence="1">The sequence shown here is derived from an EMBL/GenBank/DDBJ whole genome shotgun (WGS) entry which is preliminary data.</text>
</comment>
<name>A0AAV0USM9_9STRA</name>